<comment type="cofactor">
    <cofactor evidence="10">
        <name>[2Fe-2S] cluster</name>
        <dbReference type="ChEBI" id="CHEBI:190135"/>
    </cofactor>
</comment>
<evidence type="ECO:0000256" key="6">
    <source>
        <dbReference type="ARBA" id="ARBA00023014"/>
    </source>
</evidence>
<evidence type="ECO:0000256" key="8">
    <source>
        <dbReference type="ARBA" id="ARBA00031580"/>
    </source>
</evidence>
<evidence type="ECO:0000256" key="1">
    <source>
        <dbReference type="ARBA" id="ARBA00010643"/>
    </source>
</evidence>
<dbReference type="InterPro" id="IPR042128">
    <property type="entry name" value="NuoE_dom"/>
</dbReference>
<evidence type="ECO:0000256" key="10">
    <source>
        <dbReference type="ARBA" id="ARBA00034078"/>
    </source>
</evidence>
<dbReference type="Gene3D" id="1.10.10.1590">
    <property type="entry name" value="NADH-quinone oxidoreductase subunit E"/>
    <property type="match status" value="1"/>
</dbReference>
<dbReference type="InterPro" id="IPR002023">
    <property type="entry name" value="NuoE-like"/>
</dbReference>
<evidence type="ECO:0000256" key="12">
    <source>
        <dbReference type="PIRSR" id="PIRSR000216-1"/>
    </source>
</evidence>
<dbReference type="RefSeq" id="WP_078317626.1">
    <property type="nucleotide sequence ID" value="NZ_MUYV01000005.1"/>
</dbReference>
<keyword evidence="5 12" id="KW-0408">Iron</keyword>
<gene>
    <name evidence="13" type="ORF">B0681_04880</name>
</gene>
<dbReference type="PANTHER" id="PTHR10371:SF3">
    <property type="entry name" value="NADH DEHYDROGENASE [UBIQUINONE] FLAVOPROTEIN 2, MITOCHONDRIAL"/>
    <property type="match status" value="1"/>
</dbReference>
<dbReference type="EMBL" id="MUYV01000005">
    <property type="protein sequence ID" value="OOS25357.1"/>
    <property type="molecule type" value="Genomic_DNA"/>
</dbReference>
<comment type="similarity">
    <text evidence="1">Belongs to the complex I 24 kDa subunit family.</text>
</comment>
<comment type="subunit">
    <text evidence="7">Composed of 13 different subunits. Subunits NuoCD, E, F, and G constitute the peripheral sector of the complex.</text>
</comment>
<protein>
    <recommendedName>
        <fullName evidence="2">NADH-quinone oxidoreductase subunit E</fullName>
    </recommendedName>
    <alternativeName>
        <fullName evidence="8">NADH dehydrogenase I subunit E</fullName>
    </alternativeName>
    <alternativeName>
        <fullName evidence="9">NDH-1 subunit E</fullName>
    </alternativeName>
</protein>
<dbReference type="Proteomes" id="UP000190683">
    <property type="component" value="Unassembled WGS sequence"/>
</dbReference>
<feature type="binding site" evidence="12">
    <location>
        <position position="140"/>
    </location>
    <ligand>
        <name>[2Fe-2S] cluster</name>
        <dbReference type="ChEBI" id="CHEBI:190135"/>
    </ligand>
</feature>
<feature type="binding site" evidence="12">
    <location>
        <position position="136"/>
    </location>
    <ligand>
        <name>[2Fe-2S] cluster</name>
        <dbReference type="ChEBI" id="CHEBI:190135"/>
    </ligand>
</feature>
<dbReference type="CDD" id="cd03064">
    <property type="entry name" value="TRX_Fd_NuoE"/>
    <property type="match status" value="1"/>
</dbReference>
<dbReference type="STRING" id="573983.B0681_04880"/>
<evidence type="ECO:0000256" key="5">
    <source>
        <dbReference type="ARBA" id="ARBA00023004"/>
    </source>
</evidence>
<feature type="binding site" evidence="12">
    <location>
        <position position="100"/>
    </location>
    <ligand>
        <name>[2Fe-2S] cluster</name>
        <dbReference type="ChEBI" id="CHEBI:190135"/>
    </ligand>
</feature>
<dbReference type="PIRSF" id="PIRSF000216">
    <property type="entry name" value="NADH_DH_24kDa"/>
    <property type="match status" value="1"/>
</dbReference>
<keyword evidence="3 12" id="KW-0001">2Fe-2S</keyword>
<keyword evidence="14" id="KW-1185">Reference proteome</keyword>
<dbReference type="FunFam" id="1.10.10.1590:FF:000001">
    <property type="entry name" value="NADH-quinone oxidoreductase subunit E"/>
    <property type="match status" value="1"/>
</dbReference>
<evidence type="ECO:0000256" key="2">
    <source>
        <dbReference type="ARBA" id="ARBA00019898"/>
    </source>
</evidence>
<sequence length="169" mass="18426">MKIVTDKTPKVDVASILTSAEIAGIDEYIHHYPQARAAVLDALKLVQKRNGWVDDAQVAAIANMLDIATTDVEGVATFFNRIYRSPVGRHVILICDSIACYLTGYEALADAFKRELGIEFGQTTADGRFTLLPICCLGNCDKGPSVLIDEDTYGPVLPSEVSMLLEQYA</sequence>
<accession>A0A1T0CSS3</accession>
<organism evidence="13 14">
    <name type="scientific">Moraxella porci DSM 25326</name>
    <dbReference type="NCBI Taxonomy" id="573983"/>
    <lineage>
        <taxon>Bacteria</taxon>
        <taxon>Pseudomonadati</taxon>
        <taxon>Pseudomonadota</taxon>
        <taxon>Gammaproteobacteria</taxon>
        <taxon>Moraxellales</taxon>
        <taxon>Moraxellaceae</taxon>
        <taxon>Moraxella</taxon>
    </lineage>
</organism>
<dbReference type="InterPro" id="IPR036249">
    <property type="entry name" value="Thioredoxin-like_sf"/>
</dbReference>
<dbReference type="AlphaFoldDB" id="A0A1T0CSS3"/>
<evidence type="ECO:0000256" key="7">
    <source>
        <dbReference type="ARBA" id="ARBA00026021"/>
    </source>
</evidence>
<evidence type="ECO:0000256" key="9">
    <source>
        <dbReference type="ARBA" id="ARBA00032788"/>
    </source>
</evidence>
<comment type="caution">
    <text evidence="13">The sequence shown here is derived from an EMBL/GenBank/DDBJ whole genome shotgun (WGS) entry which is preliminary data.</text>
</comment>
<dbReference type="GO" id="GO:0003954">
    <property type="term" value="F:NADH dehydrogenase activity"/>
    <property type="evidence" value="ECO:0007669"/>
    <property type="project" value="TreeGrafter"/>
</dbReference>
<evidence type="ECO:0000256" key="3">
    <source>
        <dbReference type="ARBA" id="ARBA00022714"/>
    </source>
</evidence>
<dbReference type="FunFam" id="3.40.30.10:FF:000015">
    <property type="entry name" value="NADH-quinone oxidoreductase subunit E"/>
    <property type="match status" value="1"/>
</dbReference>
<proteinExistence type="inferred from homology"/>
<comment type="catalytic activity">
    <reaction evidence="11">
        <text>a quinone + NADH + 5 H(+)(in) = a quinol + NAD(+) + 4 H(+)(out)</text>
        <dbReference type="Rhea" id="RHEA:57888"/>
        <dbReference type="ChEBI" id="CHEBI:15378"/>
        <dbReference type="ChEBI" id="CHEBI:24646"/>
        <dbReference type="ChEBI" id="CHEBI:57540"/>
        <dbReference type="ChEBI" id="CHEBI:57945"/>
        <dbReference type="ChEBI" id="CHEBI:132124"/>
    </reaction>
</comment>
<dbReference type="InterPro" id="IPR041921">
    <property type="entry name" value="NuoE_N"/>
</dbReference>
<dbReference type="GO" id="GO:0051537">
    <property type="term" value="F:2 iron, 2 sulfur cluster binding"/>
    <property type="evidence" value="ECO:0007669"/>
    <property type="project" value="UniProtKB-KW"/>
</dbReference>
<dbReference type="SUPFAM" id="SSF52833">
    <property type="entry name" value="Thioredoxin-like"/>
    <property type="match status" value="1"/>
</dbReference>
<evidence type="ECO:0000256" key="11">
    <source>
        <dbReference type="ARBA" id="ARBA00047712"/>
    </source>
</evidence>
<evidence type="ECO:0000313" key="13">
    <source>
        <dbReference type="EMBL" id="OOS25357.1"/>
    </source>
</evidence>
<dbReference type="PANTHER" id="PTHR10371">
    <property type="entry name" value="NADH DEHYDROGENASE UBIQUINONE FLAVOPROTEIN 2, MITOCHONDRIAL"/>
    <property type="match status" value="1"/>
</dbReference>
<dbReference type="GO" id="GO:0046872">
    <property type="term" value="F:metal ion binding"/>
    <property type="evidence" value="ECO:0007669"/>
    <property type="project" value="UniProtKB-KW"/>
</dbReference>
<dbReference type="PROSITE" id="PS01099">
    <property type="entry name" value="COMPLEX1_24K"/>
    <property type="match status" value="1"/>
</dbReference>
<dbReference type="Pfam" id="PF01257">
    <property type="entry name" value="2Fe-2S_thioredx"/>
    <property type="match status" value="1"/>
</dbReference>
<reference evidence="13 14" key="1">
    <citation type="submission" date="2017-02" db="EMBL/GenBank/DDBJ databases">
        <title>Draft genome sequence of Moraxella porci CCUG 54912T type strain.</title>
        <authorList>
            <person name="Salva-Serra F."/>
            <person name="Engstrom-Jakobsson H."/>
            <person name="Thorell K."/>
            <person name="Jaen-Luchoro D."/>
            <person name="Gonzales-Siles L."/>
            <person name="Karlsson R."/>
            <person name="Yazdan S."/>
            <person name="Boulund F."/>
            <person name="Johnning A."/>
            <person name="Engstrand L."/>
            <person name="Kristiansson E."/>
            <person name="Moore E."/>
        </authorList>
    </citation>
    <scope>NUCLEOTIDE SEQUENCE [LARGE SCALE GENOMIC DNA]</scope>
    <source>
        <strain evidence="13 14">CCUG 54912</strain>
    </source>
</reference>
<dbReference type="NCBIfam" id="NF005722">
    <property type="entry name" value="PRK07539.1-2"/>
    <property type="match status" value="1"/>
</dbReference>
<evidence type="ECO:0000313" key="14">
    <source>
        <dbReference type="Proteomes" id="UP000190683"/>
    </source>
</evidence>
<dbReference type="Gene3D" id="3.40.30.10">
    <property type="entry name" value="Glutaredoxin"/>
    <property type="match status" value="1"/>
</dbReference>
<comment type="cofactor">
    <cofactor evidence="12">
        <name>[2Fe-2S] cluster</name>
        <dbReference type="ChEBI" id="CHEBI:190135"/>
    </cofactor>
    <text evidence="12">Binds 1 [2Fe-2S] cluster.</text>
</comment>
<name>A0A1T0CSS3_9GAMM</name>
<keyword evidence="6 12" id="KW-0411">Iron-sulfur</keyword>
<feature type="binding site" evidence="12">
    <location>
        <position position="95"/>
    </location>
    <ligand>
        <name>[2Fe-2S] cluster</name>
        <dbReference type="ChEBI" id="CHEBI:190135"/>
    </ligand>
</feature>
<evidence type="ECO:0000256" key="4">
    <source>
        <dbReference type="ARBA" id="ARBA00022723"/>
    </source>
</evidence>
<dbReference type="NCBIfam" id="TIGR01958">
    <property type="entry name" value="nuoE_fam"/>
    <property type="match status" value="1"/>
</dbReference>
<keyword evidence="4 12" id="KW-0479">Metal-binding</keyword>